<sequence length="116" mass="13027">MSRVIQFLMLSLFTHASCAQKKVKHIVKTTDGATVKLYSNYTWEYVSEQKPSVNNKNVGINNAYSSDFSKSSTAIKKKTTTRKSTAGRVYYRGKRGGCYYLTSGGNKVYVDRSLCN</sequence>
<evidence type="ECO:0008006" key="3">
    <source>
        <dbReference type="Google" id="ProtNLM"/>
    </source>
</evidence>
<organism evidence="1 2">
    <name type="scientific">Niabella ginsenosidivorans</name>
    <dbReference type="NCBI Taxonomy" id="1176587"/>
    <lineage>
        <taxon>Bacteria</taxon>
        <taxon>Pseudomonadati</taxon>
        <taxon>Bacteroidota</taxon>
        <taxon>Chitinophagia</taxon>
        <taxon>Chitinophagales</taxon>
        <taxon>Chitinophagaceae</taxon>
        <taxon>Niabella</taxon>
    </lineage>
</organism>
<dbReference type="AlphaFoldDB" id="A0A1A9I6Z4"/>
<keyword evidence="2" id="KW-1185">Reference proteome</keyword>
<accession>A0A1A9I6Z4</accession>
<evidence type="ECO:0000313" key="2">
    <source>
        <dbReference type="Proteomes" id="UP000077667"/>
    </source>
</evidence>
<proteinExistence type="predicted"/>
<dbReference type="STRING" id="1176587.A8C56_20870"/>
<dbReference type="RefSeq" id="WP_067760372.1">
    <property type="nucleotide sequence ID" value="NZ_CP015772.1"/>
</dbReference>
<dbReference type="OrthoDB" id="711462at2"/>
<reference evidence="1 2" key="1">
    <citation type="submission" date="2016-05" db="EMBL/GenBank/DDBJ databases">
        <title>Niabella ginsenosidivorans BS26 whole genome sequencing.</title>
        <authorList>
            <person name="Im W.T."/>
            <person name="Siddiqi M.Z."/>
        </authorList>
    </citation>
    <scope>NUCLEOTIDE SEQUENCE [LARGE SCALE GENOMIC DNA]</scope>
    <source>
        <strain evidence="1 2">BS26</strain>
    </source>
</reference>
<protein>
    <recommendedName>
        <fullName evidence="3">PBCV-specific basic adaptor domain-containing protein</fullName>
    </recommendedName>
</protein>
<name>A0A1A9I6Z4_9BACT</name>
<dbReference type="Proteomes" id="UP000077667">
    <property type="component" value="Chromosome"/>
</dbReference>
<dbReference type="InterPro" id="IPR021501">
    <property type="entry name" value="DUF3157"/>
</dbReference>
<evidence type="ECO:0000313" key="1">
    <source>
        <dbReference type="EMBL" id="ANH83105.1"/>
    </source>
</evidence>
<dbReference type="Pfam" id="PF11355">
    <property type="entry name" value="DUF3157"/>
    <property type="match status" value="1"/>
</dbReference>
<dbReference type="EMBL" id="CP015772">
    <property type="protein sequence ID" value="ANH83105.1"/>
    <property type="molecule type" value="Genomic_DNA"/>
</dbReference>
<gene>
    <name evidence="1" type="ORF">A8C56_20870</name>
</gene>
<dbReference type="KEGG" id="nia:A8C56_20870"/>